<comment type="pathway">
    <text evidence="1">Cell wall biogenesis; peptidoglycan biosynthesis.</text>
</comment>
<dbReference type="Gene3D" id="1.10.3810.10">
    <property type="entry name" value="Biosynthetic peptidoglycan transglycosylase-like"/>
    <property type="match status" value="1"/>
</dbReference>
<feature type="compositionally biased region" description="Basic residues" evidence="12">
    <location>
        <begin position="57"/>
        <end position="72"/>
    </location>
</feature>
<evidence type="ECO:0000256" key="6">
    <source>
        <dbReference type="ARBA" id="ARBA00022676"/>
    </source>
</evidence>
<keyword evidence="5" id="KW-0645">Protease</keyword>
<evidence type="ECO:0000256" key="8">
    <source>
        <dbReference type="ARBA" id="ARBA00022801"/>
    </source>
</evidence>
<keyword evidence="9" id="KW-0511">Multifunctional enzyme</keyword>
<sequence>MTANGRERREPVFGRPEPDHQHDESALNIGLSRQDRAGGEMARPVSRRSSTNDSKKPLKKTSKPRRAKKPRKRRSILGRMFYTLFVLGLWCLLGVAGVVAYYASQLPPIDQLTVPRRPPNIAILAADGSLITNRGETGGREVSIKELPSYVPKAFVAIEDRRFYSHFGIDPMGLGRAVISNVSGGLRQGASTLTQQLAKNLFLTPERTASRKIQEAILALWLERKYTKDQILELYLNRVYFGAGAFGVEAAARRYYNKPAKELTLSEAAVIAGLVQAPSRLAPNRNPKGAQGRATIVLKYMRELGFINQAQADAALANPAKLNRAGSNDSANYAADFVMDVLDDFIGEFDQDIIVQTSIDLRMQRAAAKAVTETLTAKGAQFNVSQAALVSITPEGALKALVGGKSYEESQYNRATTGRRQPGSAFKPFVYLTAMEYGMTPATVIEDGPVNYRGWSPQNYSRRYSGPVQLRDALAFSLNTIAAKLIIEVGPRNVIKTAQRLGINSPLEPVPSLALGVSDVSLMEMTSAYAAFANGGFGVIPYVIETVKSAANGKLLYQRPPTSGKLGRVMSPENQAEMIDMMHNSFAIGSSRNASVPGWDLAGKTGTTQAYKDAWMMGFSSTLVTGVWMGNDTGELTKRLTGSGLPAEIWKKYMTDALATQTPKPLIGAGWQPNGNTSPSFFGTGGGDVPPQGMPQQAPRQQRQDRNFFERLFGVD</sequence>
<keyword evidence="17" id="KW-1185">Reference proteome</keyword>
<feature type="transmembrane region" description="Helical" evidence="13">
    <location>
        <begin position="81"/>
        <end position="103"/>
    </location>
</feature>
<feature type="domain" description="Glycosyl transferase family 51" evidence="15">
    <location>
        <begin position="136"/>
        <end position="301"/>
    </location>
</feature>
<evidence type="ECO:0000256" key="12">
    <source>
        <dbReference type="SAM" id="MobiDB-lite"/>
    </source>
</evidence>
<dbReference type="InterPro" id="IPR050396">
    <property type="entry name" value="Glycosyltr_51/Transpeptidase"/>
</dbReference>
<dbReference type="RefSeq" id="WP_346335764.1">
    <property type="nucleotide sequence ID" value="NZ_JBBYXI010000001.1"/>
</dbReference>
<evidence type="ECO:0000256" key="2">
    <source>
        <dbReference type="ARBA" id="ARBA00007090"/>
    </source>
</evidence>
<evidence type="ECO:0000259" key="15">
    <source>
        <dbReference type="Pfam" id="PF00912"/>
    </source>
</evidence>
<dbReference type="InterPro" id="IPR001264">
    <property type="entry name" value="Glyco_trans_51"/>
</dbReference>
<comment type="caution">
    <text evidence="16">The sequence shown here is derived from an EMBL/GenBank/DDBJ whole genome shotgun (WGS) entry which is preliminary data.</text>
</comment>
<accession>A0ABV0BFN2</accession>
<comment type="catalytic activity">
    <reaction evidence="11">
        <text>[GlcNAc-(1-&gt;4)-Mur2Ac(oyl-L-Ala-gamma-D-Glu-L-Lys-D-Ala-D-Ala)](n)-di-trans,octa-cis-undecaprenyl diphosphate + beta-D-GlcNAc-(1-&gt;4)-Mur2Ac(oyl-L-Ala-gamma-D-Glu-L-Lys-D-Ala-D-Ala)-di-trans,octa-cis-undecaprenyl diphosphate = [GlcNAc-(1-&gt;4)-Mur2Ac(oyl-L-Ala-gamma-D-Glu-L-Lys-D-Ala-D-Ala)](n+1)-di-trans,octa-cis-undecaprenyl diphosphate + di-trans,octa-cis-undecaprenyl diphosphate + H(+)</text>
        <dbReference type="Rhea" id="RHEA:23708"/>
        <dbReference type="Rhea" id="RHEA-COMP:9602"/>
        <dbReference type="Rhea" id="RHEA-COMP:9603"/>
        <dbReference type="ChEBI" id="CHEBI:15378"/>
        <dbReference type="ChEBI" id="CHEBI:58405"/>
        <dbReference type="ChEBI" id="CHEBI:60033"/>
        <dbReference type="ChEBI" id="CHEBI:78435"/>
        <dbReference type="EC" id="2.4.99.28"/>
    </reaction>
</comment>
<comment type="similarity">
    <text evidence="2">In the C-terminal section; belongs to the transpeptidase family.</text>
</comment>
<keyword evidence="8" id="KW-0378">Hydrolase</keyword>
<evidence type="ECO:0000256" key="13">
    <source>
        <dbReference type="SAM" id="Phobius"/>
    </source>
</evidence>
<proteinExistence type="inferred from homology"/>
<gene>
    <name evidence="16" type="ORF">WJT86_01725</name>
</gene>
<protein>
    <recommendedName>
        <fullName evidence="10">peptidoglycan glycosyltransferase</fullName>
        <ecNumber evidence="10">2.4.99.28</ecNumber>
    </recommendedName>
</protein>
<comment type="similarity">
    <text evidence="3">In the N-terminal section; belongs to the glycosyltransferase 51 family.</text>
</comment>
<evidence type="ECO:0000259" key="14">
    <source>
        <dbReference type="Pfam" id="PF00905"/>
    </source>
</evidence>
<evidence type="ECO:0000256" key="5">
    <source>
        <dbReference type="ARBA" id="ARBA00022670"/>
    </source>
</evidence>
<dbReference type="Pfam" id="PF00912">
    <property type="entry name" value="Transgly"/>
    <property type="match status" value="1"/>
</dbReference>
<feature type="compositionally biased region" description="Basic and acidic residues" evidence="12">
    <location>
        <begin position="1"/>
        <end position="25"/>
    </location>
</feature>
<dbReference type="PANTHER" id="PTHR32282">
    <property type="entry name" value="BINDING PROTEIN TRANSPEPTIDASE, PUTATIVE-RELATED"/>
    <property type="match status" value="1"/>
</dbReference>
<dbReference type="EMBL" id="JBBYXI010000001">
    <property type="protein sequence ID" value="MEN3929779.1"/>
    <property type="molecule type" value="Genomic_DNA"/>
</dbReference>
<evidence type="ECO:0000256" key="7">
    <source>
        <dbReference type="ARBA" id="ARBA00022679"/>
    </source>
</evidence>
<evidence type="ECO:0000256" key="11">
    <source>
        <dbReference type="ARBA" id="ARBA00049902"/>
    </source>
</evidence>
<evidence type="ECO:0000313" key="17">
    <source>
        <dbReference type="Proteomes" id="UP001418637"/>
    </source>
</evidence>
<feature type="region of interest" description="Disordered" evidence="12">
    <location>
        <begin position="672"/>
        <end position="706"/>
    </location>
</feature>
<keyword evidence="7" id="KW-0808">Transferase</keyword>
<dbReference type="EC" id="2.4.99.28" evidence="10"/>
<keyword evidence="13" id="KW-1133">Transmembrane helix</keyword>
<dbReference type="InterPro" id="IPR023346">
    <property type="entry name" value="Lysozyme-like_dom_sf"/>
</dbReference>
<keyword evidence="4" id="KW-0121">Carboxypeptidase</keyword>
<evidence type="ECO:0000313" key="16">
    <source>
        <dbReference type="EMBL" id="MEN3929779.1"/>
    </source>
</evidence>
<dbReference type="SUPFAM" id="SSF53955">
    <property type="entry name" value="Lysozyme-like"/>
    <property type="match status" value="1"/>
</dbReference>
<dbReference type="Proteomes" id="UP001418637">
    <property type="component" value="Unassembled WGS sequence"/>
</dbReference>
<dbReference type="InterPro" id="IPR036950">
    <property type="entry name" value="PBP_transglycosylase"/>
</dbReference>
<feature type="domain" description="Penicillin-binding protein transpeptidase" evidence="14">
    <location>
        <begin position="395"/>
        <end position="622"/>
    </location>
</feature>
<keyword evidence="6" id="KW-0328">Glycosyltransferase</keyword>
<evidence type="ECO:0000256" key="10">
    <source>
        <dbReference type="ARBA" id="ARBA00044770"/>
    </source>
</evidence>
<dbReference type="InterPro" id="IPR012338">
    <property type="entry name" value="Beta-lactam/transpept-like"/>
</dbReference>
<name>A0ABV0BFN2_9HYPH</name>
<dbReference type="Pfam" id="PF00905">
    <property type="entry name" value="Transpeptidase"/>
    <property type="match status" value="1"/>
</dbReference>
<dbReference type="InterPro" id="IPR001460">
    <property type="entry name" value="PCN-bd_Tpept"/>
</dbReference>
<evidence type="ECO:0000256" key="9">
    <source>
        <dbReference type="ARBA" id="ARBA00023268"/>
    </source>
</evidence>
<organism evidence="16 17">
    <name type="scientific">Hohaiivirga grylli</name>
    <dbReference type="NCBI Taxonomy" id="3133970"/>
    <lineage>
        <taxon>Bacteria</taxon>
        <taxon>Pseudomonadati</taxon>
        <taxon>Pseudomonadota</taxon>
        <taxon>Alphaproteobacteria</taxon>
        <taxon>Hyphomicrobiales</taxon>
        <taxon>Methylobacteriaceae</taxon>
        <taxon>Hohaiivirga</taxon>
    </lineage>
</organism>
<evidence type="ECO:0000256" key="1">
    <source>
        <dbReference type="ARBA" id="ARBA00004752"/>
    </source>
</evidence>
<dbReference type="NCBIfam" id="TIGR02074">
    <property type="entry name" value="PBP_1a_fam"/>
    <property type="match status" value="1"/>
</dbReference>
<keyword evidence="13" id="KW-0472">Membrane</keyword>
<keyword evidence="13" id="KW-0812">Transmembrane</keyword>
<reference evidence="16 17" key="1">
    <citation type="submission" date="2024-04" db="EMBL/GenBank/DDBJ databases">
        <title>A novel species isolated from cricket.</title>
        <authorList>
            <person name="Wang H.-C."/>
        </authorList>
    </citation>
    <scope>NUCLEOTIDE SEQUENCE [LARGE SCALE GENOMIC DNA]</scope>
    <source>
        <strain evidence="16 17">WL0021</strain>
    </source>
</reference>
<evidence type="ECO:0000256" key="3">
    <source>
        <dbReference type="ARBA" id="ARBA00007739"/>
    </source>
</evidence>
<feature type="compositionally biased region" description="Low complexity" evidence="12">
    <location>
        <begin position="690"/>
        <end position="701"/>
    </location>
</feature>
<evidence type="ECO:0000256" key="4">
    <source>
        <dbReference type="ARBA" id="ARBA00022645"/>
    </source>
</evidence>
<dbReference type="Gene3D" id="3.40.710.10">
    <property type="entry name" value="DD-peptidase/beta-lactamase superfamily"/>
    <property type="match status" value="1"/>
</dbReference>
<dbReference type="PANTHER" id="PTHR32282:SF33">
    <property type="entry name" value="PEPTIDOGLYCAN GLYCOSYLTRANSFERASE"/>
    <property type="match status" value="1"/>
</dbReference>
<dbReference type="SUPFAM" id="SSF56601">
    <property type="entry name" value="beta-lactamase/transpeptidase-like"/>
    <property type="match status" value="1"/>
</dbReference>
<feature type="region of interest" description="Disordered" evidence="12">
    <location>
        <begin position="1"/>
        <end position="72"/>
    </location>
</feature>